<proteinExistence type="predicted"/>
<evidence type="ECO:0000313" key="2">
    <source>
        <dbReference type="EMBL" id="KAJ1365258.1"/>
    </source>
</evidence>
<keyword evidence="1" id="KW-0472">Membrane</keyword>
<accession>A0AAD5MYI6</accession>
<protein>
    <submittedName>
        <fullName evidence="2">Uncharacterized protein</fullName>
    </submittedName>
</protein>
<gene>
    <name evidence="2" type="ORF">KIN20_025505</name>
</gene>
<feature type="transmembrane region" description="Helical" evidence="1">
    <location>
        <begin position="74"/>
        <end position="94"/>
    </location>
</feature>
<dbReference type="Proteomes" id="UP001196413">
    <property type="component" value="Unassembled WGS sequence"/>
</dbReference>
<keyword evidence="1" id="KW-1133">Transmembrane helix</keyword>
<evidence type="ECO:0000313" key="3">
    <source>
        <dbReference type="Proteomes" id="UP001196413"/>
    </source>
</evidence>
<organism evidence="2 3">
    <name type="scientific">Parelaphostrongylus tenuis</name>
    <name type="common">Meningeal worm</name>
    <dbReference type="NCBI Taxonomy" id="148309"/>
    <lineage>
        <taxon>Eukaryota</taxon>
        <taxon>Metazoa</taxon>
        <taxon>Ecdysozoa</taxon>
        <taxon>Nematoda</taxon>
        <taxon>Chromadorea</taxon>
        <taxon>Rhabditida</taxon>
        <taxon>Rhabditina</taxon>
        <taxon>Rhabditomorpha</taxon>
        <taxon>Strongyloidea</taxon>
        <taxon>Metastrongylidae</taxon>
        <taxon>Parelaphostrongylus</taxon>
    </lineage>
</organism>
<dbReference type="EMBL" id="JAHQIW010005206">
    <property type="protein sequence ID" value="KAJ1365258.1"/>
    <property type="molecule type" value="Genomic_DNA"/>
</dbReference>
<sequence length="113" mass="13029">MRVKVLVRQRSRLWETGLSDSKKDILTLNACLVLANYFLNEGIILILTQLIIGATQCSVPTTNKDYVSPSECNASFVTFYAWLYNRILIIIRLLNKFLMLLSSRLLEHSYLML</sequence>
<feature type="transmembrane region" description="Helical" evidence="1">
    <location>
        <begin position="31"/>
        <end position="54"/>
    </location>
</feature>
<keyword evidence="1" id="KW-0812">Transmembrane</keyword>
<keyword evidence="3" id="KW-1185">Reference proteome</keyword>
<name>A0AAD5MYI6_PARTN</name>
<dbReference type="AlphaFoldDB" id="A0AAD5MYI6"/>
<comment type="caution">
    <text evidence="2">The sequence shown here is derived from an EMBL/GenBank/DDBJ whole genome shotgun (WGS) entry which is preliminary data.</text>
</comment>
<reference evidence="2" key="1">
    <citation type="submission" date="2021-06" db="EMBL/GenBank/DDBJ databases">
        <title>Parelaphostrongylus tenuis whole genome reference sequence.</title>
        <authorList>
            <person name="Garwood T.J."/>
            <person name="Larsen P.A."/>
            <person name="Fountain-Jones N.M."/>
            <person name="Garbe J.R."/>
            <person name="Macchietto M.G."/>
            <person name="Kania S.A."/>
            <person name="Gerhold R.W."/>
            <person name="Richards J.E."/>
            <person name="Wolf T.M."/>
        </authorList>
    </citation>
    <scope>NUCLEOTIDE SEQUENCE</scope>
    <source>
        <strain evidence="2">MNPRO001-30</strain>
        <tissue evidence="2">Meninges</tissue>
    </source>
</reference>
<evidence type="ECO:0000256" key="1">
    <source>
        <dbReference type="SAM" id="Phobius"/>
    </source>
</evidence>